<evidence type="ECO:0000256" key="5">
    <source>
        <dbReference type="ARBA" id="ARBA00023132"/>
    </source>
</evidence>
<dbReference type="AlphaFoldDB" id="A0A8K0JRM5"/>
<dbReference type="InterPro" id="IPR007252">
    <property type="entry name" value="Nup84/Nup107"/>
</dbReference>
<evidence type="ECO:0000256" key="6">
    <source>
        <dbReference type="ARBA" id="ARBA00023242"/>
    </source>
</evidence>
<dbReference type="EMBL" id="JABELV010000010">
    <property type="protein sequence ID" value="KAG7571174.1"/>
    <property type="molecule type" value="Genomic_DNA"/>
</dbReference>
<dbReference type="GO" id="GO:0031080">
    <property type="term" value="C:nuclear pore outer ring"/>
    <property type="evidence" value="ECO:0007669"/>
    <property type="project" value="TreeGrafter"/>
</dbReference>
<evidence type="ECO:0000313" key="10">
    <source>
        <dbReference type="Proteomes" id="UP000812966"/>
    </source>
</evidence>
<comment type="caution">
    <text evidence="9">The sequence shown here is derived from an EMBL/GenBank/DDBJ whole genome shotgun (WGS) entry which is preliminary data.</text>
</comment>
<evidence type="ECO:0000256" key="8">
    <source>
        <dbReference type="SAM" id="MobiDB-lite"/>
    </source>
</evidence>
<dbReference type="GO" id="GO:0006606">
    <property type="term" value="P:protein import into nucleus"/>
    <property type="evidence" value="ECO:0007669"/>
    <property type="project" value="TreeGrafter"/>
</dbReference>
<gene>
    <name evidence="9" type="ORF">FFLO_00847</name>
</gene>
<proteinExistence type="inferred from homology"/>
<dbReference type="GO" id="GO:0031965">
    <property type="term" value="C:nuclear membrane"/>
    <property type="evidence" value="ECO:0007669"/>
    <property type="project" value="UniProtKB-SubCell"/>
</dbReference>
<keyword evidence="3" id="KW-0653">Protein transport</keyword>
<keyword evidence="7" id="KW-0472">Membrane</keyword>
<comment type="subcellular location">
    <subcellularLocation>
        <location evidence="7">Nucleus</location>
        <location evidence="7">Nuclear pore complex</location>
    </subcellularLocation>
    <subcellularLocation>
        <location evidence="7">Nucleus membrane</location>
    </subcellularLocation>
</comment>
<accession>A0A8K0JRM5</accession>
<evidence type="ECO:0000256" key="3">
    <source>
        <dbReference type="ARBA" id="ARBA00022927"/>
    </source>
</evidence>
<dbReference type="Pfam" id="PF04121">
    <property type="entry name" value="Nup84_Nup100"/>
    <property type="match status" value="1"/>
</dbReference>
<dbReference type="GO" id="GO:0000973">
    <property type="term" value="P:post-transcriptional tethering of RNA polymerase II gene DNA at nuclear periphery"/>
    <property type="evidence" value="ECO:0007669"/>
    <property type="project" value="TreeGrafter"/>
</dbReference>
<keyword evidence="5 7" id="KW-0906">Nuclear pore complex</keyword>
<keyword evidence="4 7" id="KW-0811">Translocation</keyword>
<evidence type="ECO:0000256" key="1">
    <source>
        <dbReference type="ARBA" id="ARBA00022448"/>
    </source>
</evidence>
<keyword evidence="6 7" id="KW-0539">Nucleus</keyword>
<feature type="region of interest" description="Disordered" evidence="8">
    <location>
        <begin position="129"/>
        <end position="148"/>
    </location>
</feature>
<dbReference type="GO" id="GO:0006406">
    <property type="term" value="P:mRNA export from nucleus"/>
    <property type="evidence" value="ECO:0007669"/>
    <property type="project" value="TreeGrafter"/>
</dbReference>
<dbReference type="Gene3D" id="1.10.3450.20">
    <property type="match status" value="1"/>
</dbReference>
<organism evidence="9 10">
    <name type="scientific">Filobasidium floriforme</name>
    <dbReference type="NCBI Taxonomy" id="5210"/>
    <lineage>
        <taxon>Eukaryota</taxon>
        <taxon>Fungi</taxon>
        <taxon>Dikarya</taxon>
        <taxon>Basidiomycota</taxon>
        <taxon>Agaricomycotina</taxon>
        <taxon>Tremellomycetes</taxon>
        <taxon>Filobasidiales</taxon>
        <taxon>Filobasidiaceae</taxon>
        <taxon>Filobasidium</taxon>
    </lineage>
</organism>
<keyword evidence="10" id="KW-1185">Reference proteome</keyword>
<dbReference type="PANTHER" id="PTHR13003:SF2">
    <property type="entry name" value="NUCLEAR PORE COMPLEX PROTEIN NUP107"/>
    <property type="match status" value="1"/>
</dbReference>
<keyword evidence="2" id="KW-0509">mRNA transport</keyword>
<dbReference type="Gene3D" id="1.20.190.50">
    <property type="match status" value="1"/>
</dbReference>
<dbReference type="GO" id="GO:0017056">
    <property type="term" value="F:structural constituent of nuclear pore"/>
    <property type="evidence" value="ECO:0007669"/>
    <property type="project" value="UniProtKB-UniRule"/>
</dbReference>
<comment type="function">
    <text evidence="7">Functions as a component of the nuclear pore complex (NPC).</text>
</comment>
<name>A0A8K0JRM5_9TREE</name>
<evidence type="ECO:0000256" key="7">
    <source>
        <dbReference type="RuleBase" id="RU365072"/>
    </source>
</evidence>
<protein>
    <recommendedName>
        <fullName evidence="7">Nuclear pore complex protein</fullName>
    </recommendedName>
</protein>
<sequence>MATPLHQLFAQSVQAQRNDGSSKEALLDGQDGLAARWSRATAETAEELRREDEEAAQAEYDFQQQAQLWDLIAKITLIREVQQPMGVKPEELLEQNKYLSPKSLVNAIFHSDRTLQEWTLIKSNLETFAEPSEPTASSSKRAKSSYRHETLQEARRLKNLRMVDGSDAATSLDLDANVRTRGVRGAGNLAGKDKALDQKTVDKVYQYIRAGKLEEAESYCHEHDESWRVASINGGKAWGIDVVVGDVDMEGDGTEAVVTGNMRRDLWKKTCKAIATNSSLSKQERALYACLTGDLDNTLPACHTWEDHLWAHLNSKLIIRLDAKLGQLSGYWQDRYGDSSIVPTGATGGDPMRQLAEVFDQIERYQGDSVADQANEWYNRIKKAIVLGQGETVINEFVEDSEAIREEDEIAWTTLNFFMTHFALYRRSLGLPVDEDSIRTLLESYIDQLGGLHKADQLVAIYSAELESGDRERAYAKYLELASATEDLSFEGKQQALQQAQEQDLDARKIANIVSSRVGDIVDFTIKEMLIRYHAYPKVQHGDASRRTKGINQSVEWLLCLDATFIDAVRLVNKYIRYYLISDNAELASRLRSTLPDDFVGSFEELYRSHDLDQVDFDHLEEMKMNFELLTVMEELARVEGVWSAGVEEMSGLMLSQQLAWANEHSSEIDLVHRAVLKLVTIADDSDATNWIEYLPEGDEGDDRHKLRSMGYERLKKMHIGDVLLRLHDLLVLASDHLPKNLQRAIDLSAIVADPETELQDILIQPDYDPLESEAGAPQAMWMDDFLERMRVAVMESYRRGSLTGFQVPGVTL</sequence>
<dbReference type="PANTHER" id="PTHR13003">
    <property type="entry name" value="NUP107-RELATED"/>
    <property type="match status" value="1"/>
</dbReference>
<dbReference type="Proteomes" id="UP000812966">
    <property type="component" value="Unassembled WGS sequence"/>
</dbReference>
<comment type="similarity">
    <text evidence="7">Belongs to the nucleoporin Nup84/Nup107 family.</text>
</comment>
<reference evidence="9" key="1">
    <citation type="submission" date="2020-04" db="EMBL/GenBank/DDBJ databases">
        <title>Analysis of mating type loci in Filobasidium floriforme.</title>
        <authorList>
            <person name="Nowrousian M."/>
        </authorList>
    </citation>
    <scope>NUCLEOTIDE SEQUENCE</scope>
    <source>
        <strain evidence="9">CBS 6242</strain>
    </source>
</reference>
<evidence type="ECO:0000256" key="2">
    <source>
        <dbReference type="ARBA" id="ARBA00022816"/>
    </source>
</evidence>
<evidence type="ECO:0000256" key="4">
    <source>
        <dbReference type="ARBA" id="ARBA00023010"/>
    </source>
</evidence>
<keyword evidence="1 7" id="KW-0813">Transport</keyword>
<dbReference type="OrthoDB" id="3098at2759"/>
<comment type="subunit">
    <text evidence="7">Part of the nuclear pore complex (NPC).</text>
</comment>
<evidence type="ECO:0000313" key="9">
    <source>
        <dbReference type="EMBL" id="KAG7571174.1"/>
    </source>
</evidence>